<evidence type="ECO:0000256" key="1">
    <source>
        <dbReference type="SAM" id="MobiDB-lite"/>
    </source>
</evidence>
<dbReference type="InterPro" id="IPR011430">
    <property type="entry name" value="UTP20_N"/>
</dbReference>
<evidence type="ECO:0000313" key="6">
    <source>
        <dbReference type="Proteomes" id="UP001497623"/>
    </source>
</evidence>
<protein>
    <recommendedName>
        <fullName evidence="7">Small subunit processome component 20 homolog</fullName>
    </recommendedName>
</protein>
<feature type="compositionally biased region" description="Basic and acidic residues" evidence="1">
    <location>
        <begin position="2802"/>
        <end position="2819"/>
    </location>
</feature>
<dbReference type="GO" id="GO:0030686">
    <property type="term" value="C:90S preribosome"/>
    <property type="evidence" value="ECO:0007669"/>
    <property type="project" value="TreeGrafter"/>
</dbReference>
<proteinExistence type="predicted"/>
<dbReference type="PANTHER" id="PTHR17695">
    <property type="entry name" value="SMALL SUBUNIT PROCESSOME COMPONENT 20 HOMOLOG"/>
    <property type="match status" value="1"/>
</dbReference>
<dbReference type="Pfam" id="PF20416">
    <property type="entry name" value="UTP20"/>
    <property type="match status" value="1"/>
</dbReference>
<evidence type="ECO:0000259" key="3">
    <source>
        <dbReference type="Pfam" id="PF20416"/>
    </source>
</evidence>
<evidence type="ECO:0000259" key="2">
    <source>
        <dbReference type="Pfam" id="PF07539"/>
    </source>
</evidence>
<feature type="domain" description="U3 small nucleolar RNA-associated protein 20 C-terminal" evidence="4">
    <location>
        <begin position="2566"/>
        <end position="2816"/>
    </location>
</feature>
<name>A0AAV2QPQ7_MEGNR</name>
<evidence type="ECO:0000313" key="5">
    <source>
        <dbReference type="EMBL" id="CAL4096176.1"/>
    </source>
</evidence>
<comment type="caution">
    <text evidence="5">The sequence shown here is derived from an EMBL/GenBank/DDBJ whole genome shotgun (WGS) entry which is preliminary data.</text>
</comment>
<feature type="compositionally biased region" description="Acidic residues" evidence="1">
    <location>
        <begin position="954"/>
        <end position="966"/>
    </location>
</feature>
<dbReference type="Proteomes" id="UP001497623">
    <property type="component" value="Unassembled WGS sequence"/>
</dbReference>
<organism evidence="5 6">
    <name type="scientific">Meganyctiphanes norvegica</name>
    <name type="common">Northern krill</name>
    <name type="synonym">Thysanopoda norvegica</name>
    <dbReference type="NCBI Taxonomy" id="48144"/>
    <lineage>
        <taxon>Eukaryota</taxon>
        <taxon>Metazoa</taxon>
        <taxon>Ecdysozoa</taxon>
        <taxon>Arthropoda</taxon>
        <taxon>Crustacea</taxon>
        <taxon>Multicrustacea</taxon>
        <taxon>Malacostraca</taxon>
        <taxon>Eumalacostraca</taxon>
        <taxon>Eucarida</taxon>
        <taxon>Euphausiacea</taxon>
        <taxon>Euphausiidae</taxon>
        <taxon>Meganyctiphanes</taxon>
    </lineage>
</organism>
<dbReference type="Pfam" id="PF07539">
    <property type="entry name" value="UTP20_N"/>
    <property type="match status" value="1"/>
</dbReference>
<feature type="domain" description="U3 small nucleolar RNA-associated protein 20" evidence="3">
    <location>
        <begin position="1887"/>
        <end position="2102"/>
    </location>
</feature>
<dbReference type="Pfam" id="PF23099">
    <property type="entry name" value="UTP20_C"/>
    <property type="match status" value="1"/>
</dbReference>
<dbReference type="EMBL" id="CAXKWB010009825">
    <property type="protein sequence ID" value="CAL4096176.1"/>
    <property type="molecule type" value="Genomic_DNA"/>
</dbReference>
<feature type="domain" description="U3 small nucleolar RNA-associated protein 20 N-terminal" evidence="2">
    <location>
        <begin position="975"/>
        <end position="1607"/>
    </location>
</feature>
<dbReference type="GO" id="GO:0032040">
    <property type="term" value="C:small-subunit processome"/>
    <property type="evidence" value="ECO:0007669"/>
    <property type="project" value="TreeGrafter"/>
</dbReference>
<feature type="region of interest" description="Disordered" evidence="1">
    <location>
        <begin position="1336"/>
        <end position="1361"/>
    </location>
</feature>
<keyword evidence="6" id="KW-1185">Reference proteome</keyword>
<dbReference type="SUPFAM" id="SSF48371">
    <property type="entry name" value="ARM repeat"/>
    <property type="match status" value="3"/>
</dbReference>
<feature type="region of interest" description="Disordered" evidence="1">
    <location>
        <begin position="1767"/>
        <end position="1817"/>
    </location>
</feature>
<feature type="non-terminal residue" evidence="5">
    <location>
        <position position="2835"/>
    </location>
</feature>
<dbReference type="InterPro" id="IPR016024">
    <property type="entry name" value="ARM-type_fold"/>
</dbReference>
<gene>
    <name evidence="5" type="ORF">MNOR_LOCUS15594</name>
</gene>
<feature type="region of interest" description="Disordered" evidence="1">
    <location>
        <begin position="2794"/>
        <end position="2835"/>
    </location>
</feature>
<evidence type="ECO:0000259" key="4">
    <source>
        <dbReference type="Pfam" id="PF23099"/>
    </source>
</evidence>
<dbReference type="InterPro" id="IPR052575">
    <property type="entry name" value="SSU_processome_comp_20"/>
</dbReference>
<feature type="region of interest" description="Disordered" evidence="1">
    <location>
        <begin position="936"/>
        <end position="971"/>
    </location>
</feature>
<dbReference type="InterPro" id="IPR046523">
    <property type="entry name" value="UTP20_dom"/>
</dbReference>
<reference evidence="5 6" key="1">
    <citation type="submission" date="2024-05" db="EMBL/GenBank/DDBJ databases">
        <authorList>
            <person name="Wallberg A."/>
        </authorList>
    </citation>
    <scope>NUCLEOTIDE SEQUENCE [LARGE SCALE GENOMIC DNA]</scope>
</reference>
<evidence type="ECO:0008006" key="7">
    <source>
        <dbReference type="Google" id="ProtNLM"/>
    </source>
</evidence>
<feature type="compositionally biased region" description="Basic and acidic residues" evidence="1">
    <location>
        <begin position="1770"/>
        <end position="1817"/>
    </location>
</feature>
<dbReference type="PANTHER" id="PTHR17695:SF11">
    <property type="entry name" value="SMALL SUBUNIT PROCESSOME COMPONENT 20 HOMOLOG"/>
    <property type="match status" value="1"/>
</dbReference>
<feature type="compositionally biased region" description="Basic and acidic residues" evidence="1">
    <location>
        <begin position="936"/>
        <end position="953"/>
    </location>
</feature>
<sequence>MKPKPQRHRATNTHTFKGFGHKVQELRVSARKFLLQRGSNDEGEGGTHFAQTISKWKELNLTQAFHDFLHDVGHDVETVVQLVHRENEVASILKTHLSRVSSPALKPLLDCLVAFAADLPQQFYTNHLYDFLSVLISQLKTKDSDQIESVFMCIVSSFIILAKYLKDDLFKLYHEHNYAQLLSKSYPWYINELAAQSLSFLLRKLPKRDVFLGLALRKLKKEPDQCEGVGRMLAAMMKSDVSQRLHSSTAQTLGYLFDLLGADDIPVEHGVHSIRFAMSLVGQHVTSSSKAASASGWQDFWKEDSGLVWPVVWQKLRMLQQTELNYGHLDAVLQVVECLVGHRNAALVVDATEALSECTTIISAEPPDPVFITVTKIVSGIITSSQHNVPHSQLQQCVTAVYNAKFSHHIILDFTKEVLSFGRFESEILPILLTYLNGLVANTAETAICMDILEVLAFILVNKQPPCSTGIDRSSWRKYSLDFSLILNGNKCNKSIPSHIEEVLNQGLEEDFNNIEELTLCLICMPHIEPIDYLELTPQLMWLLNDTLERLSDKTEKTIENLEIAVNKRQKITKEADSGEELDLNLKYEIDDTTKKSFFLVSVLVEVLSYVLTAEDFLSSLSQMELLNVLKENPQYRENVDLLRALDVHLTVANEEENSEIINEDILKQVYDIVAPALSSSNHQVRLLVTHILSLFPVELPPVPENMEPVESVFCVMLRAECVPVSPWQYRERLRYLTQLSAEHVAPHSPLSCAYSEAPILFFMGQLYINFKDMWEPIIKFMASYAHYLKQDVFWRLWYTKMQLSCHATQQELYGKTQKEQEYLDFKCSLLVDISKKLSQHPGFKKVSPQPDLMNYRDLLWKAMALFPVVCEAKSRDIAPVFLNFLEKEFFPVDYTIAPTQDVSRNVHNLSIANITMEEDNDNTEYHDDMNELSEENNKDIEDSGNKGDKQEDKQEDDDEDENDDDTNMRMRRAPMKSLCVHLTLLSKMHNPKAFYLSPKLELFYLEFLSHSNTKVQRLALDCICTYNYPHLTPYKEHLYKLIDDRTFKNTLTLFSVDDSGEEIILQEKHRVDFMPILMRILFGKMHNKTGHNTSGKNKVAVRKAVVLRFLAGARESELDTFLELAFDVFISHLNGSSLDVVTRVLNNRDFTKVIPLKRLQGGLTTLQNIISKIGNLLKEKLPYLLKILLFIISSVTVLLENRTEVKESCINALKNLRQASVQQLVTFFTMFANYPWSREEINAVFQAAVWPTLARLPDEGIYTPTPLMKLFMCWAENPRYFPLLAVHHPDEPKLSSLPYVVRVLCHSKCSNIVRSSILNMVEHLLTFKDYSPIPEDEEDEGNERGSLISPQYQISKDKSSKKESHRMLEYFKHFMHLHKVSIGIKKHMTKIGFNADDVRILEQIGTPQAPKQACSYRLTQKKIVSVAKSSTYELGSQVKVTKLLETCVHLLLVVDNAGKYVTQLLPLFGSLENRFCRDALCQVIDAISSTCVEYKPLAEVAFNLNSWNLKMVDEVDFERRLACYQGLTHTLGSMDVLDLPLSFLLVYNNLFVVRKQEDSSLRELAVQCLKQLVDVLGRLHSNNTKAFKTIVEGTLLPQIRRGLREKKETARDDYIAILGFIVIKLHPYVSRLRDLYQLTNEEELEADFYTCMCHIQRHRRGRAMAQLAEKLSSGIITFHSDTFTEYLLPMVSVFLFKEVYAKDDLLLSNSISCIGAISAKLSWYPYLSVLRFYISVMERDSLEQVKLAVRVLDSVLNAFHEEVEEMNLTEEKEAGEEKTPGASKEVKDAKLLSDPVQKPEDDVKEKSEKENEDEINKKLEDLEEMDIVIENDDKDNTDEVSVKLTKAQKVYRTLVKSIIPQLQKTLSDSTETEKKHKKNFKRVFAEDADIKRIPLAFALVKLLKKLPKRILDTNINGVLMKMVTFLKSQANSIREEARQMLVRIMLELGGDYLPWLVRDMHVLLTRGFQAHVLIFTLHAVLIKMKWCLKSDHVDPCLDVIISICKEDLLGHTSEEKKVGQIVAKVKEAKGDKSYSILAVVAEFISVGCVKELIVPLKDVLAQTQDKKVVSKISRCLTEISRGLENNNGITVEQKTIFIYGILTERLKELSVNEGKKPFAKAKTQRVDSFIIAPEPKRAGLAPKTSLKNTVHVFVEFALQLLYGLMRREKLSVRNSEHHGLIDPFVSLMRDCINSEYPEVSFQALRCIDWFIKFPLPSLKDHISKICAQMFVILHKFSSAELTKGKLFDLVQMTFKSLSLIIKTVSYYIVSEDQVEVLLQYVQDTLEDLNQQQTAFTVLHSIVGRKIYTSDLDDLMEKVKEMSITSIKTHMLDQARRTYYTYLLTYPIKPRRVTEIMHHYLGNVSYTMLDGRLSAIIMITEMISNFPNKLFDKKIETSMWFKLSEQLVKEQSPESRELLHKALTALWQRSPRREMLLDLCLKLLEEEPDKNVVENAVAVQLSARALSAFLDAPKEHLNISMVSKVAPLLTKKLDPEMLNPVLEAADNDGFEDVNMNVEVCELDGAMVALLEVFTKLRDIFFTHPDWNNHFSDSIWNSIQAHLLYPHLHVRLMCSCLIGHLLAAHSVEKGESPCLAKTQKQARSLAYDLSEQLRTKAPSGTLQMTQLALSVVRNLIYLIRHSCLVPINLPKERNEDIIEDVEKEADNPIIQTSVWILHRVGNMAYDELRLQGKESTVVREAMLNLLAGIIVLVGKDAMSPLLFNYVIKHLARELGDESLPETLASRTKEVAGVVRDTVGLETYTKHLTVAQSALTKKKWERKAQTHAIRATNPELSQKRKIKKREDTKKAKRRKIDERKGNHLKKKKLKDHAIVGL</sequence>
<dbReference type="InterPro" id="IPR057525">
    <property type="entry name" value="UTP20_C"/>
</dbReference>
<accession>A0AAV2QPQ7</accession>